<evidence type="ECO:0000256" key="5">
    <source>
        <dbReference type="ARBA" id="ARBA00022989"/>
    </source>
</evidence>
<dbReference type="GO" id="GO:0022857">
    <property type="term" value="F:transmembrane transporter activity"/>
    <property type="evidence" value="ECO:0007669"/>
    <property type="project" value="InterPro"/>
</dbReference>
<organism evidence="9 10">
    <name type="scientific">Lacisediminihabitans profunda</name>
    <dbReference type="NCBI Taxonomy" id="2594790"/>
    <lineage>
        <taxon>Bacteria</taxon>
        <taxon>Bacillati</taxon>
        <taxon>Actinomycetota</taxon>
        <taxon>Actinomycetes</taxon>
        <taxon>Micrococcales</taxon>
        <taxon>Microbacteriaceae</taxon>
        <taxon>Lacisediminihabitans</taxon>
    </lineage>
</organism>
<feature type="transmembrane region" description="Helical" evidence="7">
    <location>
        <begin position="101"/>
        <end position="121"/>
    </location>
</feature>
<protein>
    <submittedName>
        <fullName evidence="9">MFS transporter</fullName>
    </submittedName>
</protein>
<evidence type="ECO:0000256" key="7">
    <source>
        <dbReference type="SAM" id="Phobius"/>
    </source>
</evidence>
<dbReference type="Gene3D" id="1.20.1250.20">
    <property type="entry name" value="MFS general substrate transporter like domains"/>
    <property type="match status" value="1"/>
</dbReference>
<feature type="transmembrane region" description="Helical" evidence="7">
    <location>
        <begin position="163"/>
        <end position="182"/>
    </location>
</feature>
<evidence type="ECO:0000259" key="8">
    <source>
        <dbReference type="PROSITE" id="PS50850"/>
    </source>
</evidence>
<dbReference type="PANTHER" id="PTHR42718:SF46">
    <property type="entry name" value="BLR6921 PROTEIN"/>
    <property type="match status" value="1"/>
</dbReference>
<reference evidence="9 10" key="1">
    <citation type="submission" date="2019-08" db="EMBL/GenBank/DDBJ databases">
        <title>Bacterial whole genome sequence for Glaciihabitans sp. CHu50b-6-2.</title>
        <authorList>
            <person name="Jin L."/>
        </authorList>
    </citation>
    <scope>NUCLEOTIDE SEQUENCE [LARGE SCALE GENOMIC DNA]</scope>
    <source>
        <strain evidence="9 10">CHu50b-6-2</strain>
    </source>
</reference>
<feature type="transmembrane region" description="Helical" evidence="7">
    <location>
        <begin position="263"/>
        <end position="283"/>
    </location>
</feature>
<evidence type="ECO:0000256" key="1">
    <source>
        <dbReference type="ARBA" id="ARBA00004651"/>
    </source>
</evidence>
<dbReference type="Gene3D" id="1.20.1720.10">
    <property type="entry name" value="Multidrug resistance protein D"/>
    <property type="match status" value="1"/>
</dbReference>
<feature type="transmembrane region" description="Helical" evidence="7">
    <location>
        <begin position="225"/>
        <end position="243"/>
    </location>
</feature>
<dbReference type="InterPro" id="IPR011701">
    <property type="entry name" value="MFS"/>
</dbReference>
<comment type="caution">
    <text evidence="9">The sequence shown here is derived from an EMBL/GenBank/DDBJ whole genome shotgun (WGS) entry which is preliminary data.</text>
</comment>
<feature type="transmembrane region" description="Helical" evidence="7">
    <location>
        <begin position="133"/>
        <end position="157"/>
    </location>
</feature>
<accession>A0A5C8URW0</accession>
<keyword evidence="3" id="KW-1003">Cell membrane</keyword>
<dbReference type="PANTHER" id="PTHR42718">
    <property type="entry name" value="MAJOR FACILITATOR SUPERFAMILY MULTIDRUG TRANSPORTER MFSC"/>
    <property type="match status" value="1"/>
</dbReference>
<feature type="transmembrane region" description="Helical" evidence="7">
    <location>
        <begin position="48"/>
        <end position="65"/>
    </location>
</feature>
<dbReference type="CDD" id="cd17504">
    <property type="entry name" value="MFS_MMR_MDR_like"/>
    <property type="match status" value="1"/>
</dbReference>
<dbReference type="PROSITE" id="PS50850">
    <property type="entry name" value="MFS"/>
    <property type="match status" value="1"/>
</dbReference>
<feature type="transmembrane region" description="Helical" evidence="7">
    <location>
        <begin position="333"/>
        <end position="353"/>
    </location>
</feature>
<feature type="transmembrane region" description="Helical" evidence="7">
    <location>
        <begin position="77"/>
        <end position="95"/>
    </location>
</feature>
<feature type="transmembrane region" description="Helical" evidence="7">
    <location>
        <begin position="194"/>
        <end position="213"/>
    </location>
</feature>
<keyword evidence="4 7" id="KW-0812">Transmembrane</keyword>
<dbReference type="GO" id="GO:0005886">
    <property type="term" value="C:plasma membrane"/>
    <property type="evidence" value="ECO:0007669"/>
    <property type="project" value="UniProtKB-SubCell"/>
</dbReference>
<dbReference type="InterPro" id="IPR036259">
    <property type="entry name" value="MFS_trans_sf"/>
</dbReference>
<keyword evidence="2" id="KW-0813">Transport</keyword>
<feature type="transmembrane region" description="Helical" evidence="7">
    <location>
        <begin position="295"/>
        <end position="321"/>
    </location>
</feature>
<feature type="transmembrane region" description="Helical" evidence="7">
    <location>
        <begin position="398"/>
        <end position="416"/>
    </location>
</feature>
<keyword evidence="6 7" id="KW-0472">Membrane</keyword>
<gene>
    <name evidence="9" type="ORF">FVP33_09440</name>
</gene>
<sequence length="481" mass="49091">MSTRTSPGATFTVLALAAASFTLLQSLINPVLPTIQRDLATTQSTVTWVLTGWLLSAAIATPLLGRIGDMAGKRRTLLIALAAIAVGNLVAALAPAIGVLIAARVLQGLGGAVFPLAFGIIRDEFPRARVASAVGALSAIIAVGGGLGVVLAGPIVGALGWRWLFWIPMIVTTLVGVLAFRLVPESPARAGGRINWAGAALLAGWLVALLLPLSEAHVWGWGSPLVIGLFAVAAILLAAWIVVEYRSGNPVIDMRMMRLPAVWTVNLVALLFGASMFSVYAFLPQFTQTPASTGYGFGASVTLSGLLLLPMLVTMAIAGFVSGPMAPVLSFRAQLAMGSAVIAVSSVAIVFAHSAPWQIAVESGLFGLGLGIAYSAMSSLVVQAVPAHQTGAASGMNVNVRTIGGAIGTAVFSTIVTGNLDSTGLPLEAGYTDGFIVLAAFAVAAALVALLVPAAARAAVATTREAGTEPDLELRMSAEVA</sequence>
<dbReference type="InterPro" id="IPR001958">
    <property type="entry name" value="Tet-R_TetA/multi-R_MdtG-like"/>
</dbReference>
<evidence type="ECO:0000256" key="6">
    <source>
        <dbReference type="ARBA" id="ARBA00023136"/>
    </source>
</evidence>
<dbReference type="PRINTS" id="PR01035">
    <property type="entry name" value="TCRTETA"/>
</dbReference>
<evidence type="ECO:0000256" key="3">
    <source>
        <dbReference type="ARBA" id="ARBA00022475"/>
    </source>
</evidence>
<dbReference type="SUPFAM" id="SSF103473">
    <property type="entry name" value="MFS general substrate transporter"/>
    <property type="match status" value="2"/>
</dbReference>
<keyword evidence="10" id="KW-1185">Reference proteome</keyword>
<evidence type="ECO:0000256" key="4">
    <source>
        <dbReference type="ARBA" id="ARBA00022692"/>
    </source>
</evidence>
<evidence type="ECO:0000256" key="2">
    <source>
        <dbReference type="ARBA" id="ARBA00022448"/>
    </source>
</evidence>
<dbReference type="RefSeq" id="WP_147783421.1">
    <property type="nucleotide sequence ID" value="NZ_VRMG01000007.1"/>
</dbReference>
<comment type="subcellular location">
    <subcellularLocation>
        <location evidence="1">Cell membrane</location>
        <topology evidence="1">Multi-pass membrane protein</topology>
    </subcellularLocation>
</comment>
<dbReference type="AlphaFoldDB" id="A0A5C8URW0"/>
<proteinExistence type="predicted"/>
<feature type="transmembrane region" description="Helical" evidence="7">
    <location>
        <begin position="436"/>
        <end position="456"/>
    </location>
</feature>
<feature type="transmembrane region" description="Helical" evidence="7">
    <location>
        <begin position="365"/>
        <end position="386"/>
    </location>
</feature>
<dbReference type="Proteomes" id="UP000321379">
    <property type="component" value="Unassembled WGS sequence"/>
</dbReference>
<dbReference type="Pfam" id="PF07690">
    <property type="entry name" value="MFS_1"/>
    <property type="match status" value="1"/>
</dbReference>
<evidence type="ECO:0000313" key="9">
    <source>
        <dbReference type="EMBL" id="TXN30235.1"/>
    </source>
</evidence>
<keyword evidence="5 7" id="KW-1133">Transmembrane helix</keyword>
<dbReference type="InterPro" id="IPR020846">
    <property type="entry name" value="MFS_dom"/>
</dbReference>
<evidence type="ECO:0000313" key="10">
    <source>
        <dbReference type="Proteomes" id="UP000321379"/>
    </source>
</evidence>
<name>A0A5C8URW0_9MICO</name>
<dbReference type="EMBL" id="VRMG01000007">
    <property type="protein sequence ID" value="TXN30235.1"/>
    <property type="molecule type" value="Genomic_DNA"/>
</dbReference>
<feature type="domain" description="Major facilitator superfamily (MFS) profile" evidence="8">
    <location>
        <begin position="10"/>
        <end position="457"/>
    </location>
</feature>